<dbReference type="InterPro" id="IPR051225">
    <property type="entry name" value="NAD(P)_epim/dehydratase"/>
</dbReference>
<dbReference type="InterPro" id="IPR036291">
    <property type="entry name" value="NAD(P)-bd_dom_sf"/>
</dbReference>
<comment type="similarity">
    <text evidence="1">Belongs to the NAD(P)-dependent epimerase/dehydratase family.</text>
</comment>
<proteinExistence type="inferred from homology"/>
<dbReference type="Pfam" id="PF01370">
    <property type="entry name" value="Epimerase"/>
    <property type="match status" value="1"/>
</dbReference>
<dbReference type="PANTHER" id="PTHR42687:SF1">
    <property type="entry name" value="L-THREONINE 3-DEHYDROGENASE, MITOCHONDRIAL"/>
    <property type="match status" value="1"/>
</dbReference>
<dbReference type="EMBL" id="FRAA01000002">
    <property type="protein sequence ID" value="SHJ95558.1"/>
    <property type="molecule type" value="Genomic_DNA"/>
</dbReference>
<dbReference type="Proteomes" id="UP000184474">
    <property type="component" value="Unassembled WGS sequence"/>
</dbReference>
<name>A0A1M6NIJ5_REIAG</name>
<keyword evidence="4" id="KW-1185">Reference proteome</keyword>
<dbReference type="GO" id="GO:0008743">
    <property type="term" value="F:L-threonine 3-dehydrogenase activity"/>
    <property type="evidence" value="ECO:0007669"/>
    <property type="project" value="TreeGrafter"/>
</dbReference>
<dbReference type="InterPro" id="IPR001509">
    <property type="entry name" value="Epimerase_deHydtase"/>
</dbReference>
<reference evidence="4" key="1">
    <citation type="submission" date="2016-11" db="EMBL/GenBank/DDBJ databases">
        <authorList>
            <person name="Varghese N."/>
            <person name="Submissions S."/>
        </authorList>
    </citation>
    <scope>NUCLEOTIDE SEQUENCE [LARGE SCALE GENOMIC DNA]</scope>
    <source>
        <strain evidence="4">DSM 26134</strain>
    </source>
</reference>
<dbReference type="GO" id="GO:0006567">
    <property type="term" value="P:L-threonine catabolic process"/>
    <property type="evidence" value="ECO:0007669"/>
    <property type="project" value="TreeGrafter"/>
</dbReference>
<evidence type="ECO:0000259" key="2">
    <source>
        <dbReference type="Pfam" id="PF01370"/>
    </source>
</evidence>
<dbReference type="PANTHER" id="PTHR42687">
    <property type="entry name" value="L-THREONINE 3-DEHYDROGENASE"/>
    <property type="match status" value="1"/>
</dbReference>
<sequence length="334" mass="38173">MAFIEQNRTFSTGNLTTFDEQHFTLMNHILVIGACGQLGAELTVQLRQIYGTENVIAADKREPVAALQDGIFEVLDVMDINRVKEVLKKYQITEVYHLVALLSATAEASPRFAWELNMNSLVNLLDLAKEGHFKRLYWPSSIAVFGPNTPKVNTPQQTFMDPNTIYGISKLAGERWCDYYFEKHHVDVRSLRYPGLIGYKSLPGGGTTDYAVDIYHKAKAMQDFSCFLKENTRLPMMYMDDAVRATIDIMNAPAEQITIRSSYNISAMSFTPKEIYEEIKKHYPDFKISYAPDFRQGIAESWSESIDDSTAQRDWGWEPEFDLPKMTEVILENL</sequence>
<protein>
    <submittedName>
        <fullName evidence="3">Nucleoside-diphosphate-sugar epimerase</fullName>
    </submittedName>
</protein>
<evidence type="ECO:0000313" key="3">
    <source>
        <dbReference type="EMBL" id="SHJ95558.1"/>
    </source>
</evidence>
<dbReference type="Gene3D" id="3.40.50.720">
    <property type="entry name" value="NAD(P)-binding Rossmann-like Domain"/>
    <property type="match status" value="1"/>
</dbReference>
<dbReference type="SUPFAM" id="SSF51735">
    <property type="entry name" value="NAD(P)-binding Rossmann-fold domains"/>
    <property type="match status" value="1"/>
</dbReference>
<accession>A0A1M6NIJ5</accession>
<dbReference type="FunFam" id="3.40.50.720:FF:000077">
    <property type="entry name" value="L-threonine 3-dehydrogenase, mitochondrial"/>
    <property type="match status" value="1"/>
</dbReference>
<dbReference type="AlphaFoldDB" id="A0A1M6NIJ5"/>
<evidence type="ECO:0000256" key="1">
    <source>
        <dbReference type="ARBA" id="ARBA00007637"/>
    </source>
</evidence>
<gene>
    <name evidence="3" type="ORF">SAMN04488028_102272</name>
</gene>
<evidence type="ECO:0000313" key="4">
    <source>
        <dbReference type="Proteomes" id="UP000184474"/>
    </source>
</evidence>
<feature type="domain" description="NAD-dependent epimerase/dehydratase" evidence="2">
    <location>
        <begin position="29"/>
        <end position="258"/>
    </location>
</feature>
<organism evidence="3 4">
    <name type="scientific">Reichenbachiella agariperforans</name>
    <dbReference type="NCBI Taxonomy" id="156994"/>
    <lineage>
        <taxon>Bacteria</taxon>
        <taxon>Pseudomonadati</taxon>
        <taxon>Bacteroidota</taxon>
        <taxon>Cytophagia</taxon>
        <taxon>Cytophagales</taxon>
        <taxon>Reichenbachiellaceae</taxon>
        <taxon>Reichenbachiella</taxon>
    </lineage>
</organism>
<dbReference type="STRING" id="156994.SAMN04488028_102272"/>